<dbReference type="PRINTS" id="PR00722">
    <property type="entry name" value="CHYMOTRYPSIN"/>
</dbReference>
<evidence type="ECO:0000256" key="1">
    <source>
        <dbReference type="ARBA" id="ARBA00022729"/>
    </source>
</evidence>
<dbReference type="GO" id="GO:0006508">
    <property type="term" value="P:proteolysis"/>
    <property type="evidence" value="ECO:0007669"/>
    <property type="project" value="InterPro"/>
</dbReference>
<dbReference type="InterPro" id="IPR001254">
    <property type="entry name" value="Trypsin_dom"/>
</dbReference>
<evidence type="ECO:0000313" key="7">
    <source>
        <dbReference type="EMBL" id="CAH2006373.1"/>
    </source>
</evidence>
<evidence type="ECO:0000259" key="6">
    <source>
        <dbReference type="PROSITE" id="PS50240"/>
    </source>
</evidence>
<keyword evidence="5" id="KW-0472">Membrane</keyword>
<dbReference type="InterPro" id="IPR009003">
    <property type="entry name" value="Peptidase_S1_PA"/>
</dbReference>
<dbReference type="FunFam" id="2.40.10.10:FF:000028">
    <property type="entry name" value="Serine protease easter"/>
    <property type="match status" value="1"/>
</dbReference>
<keyword evidence="8" id="KW-1185">Reference proteome</keyword>
<feature type="domain" description="Peptidase S1" evidence="6">
    <location>
        <begin position="53"/>
        <end position="165"/>
    </location>
</feature>
<sequence length="165" mass="18408">MLSKAYCFINIILVILGVCGGYAGQKSKLKYHKNWKLLPDQSSCGKSNSYERIVGGSAAKLGQYPWMANLIRKDKGHIDLLCGGSLINENHVLTAAHCIVSGLNFVRVGEYNLDTTLDCEGSVCAPRAIDYRILKAVRHPGYRARKMLHDIALIKLKSRVRFTRK</sequence>
<dbReference type="EMBL" id="CAKOFQ010007683">
    <property type="protein sequence ID" value="CAH2006373.1"/>
    <property type="molecule type" value="Genomic_DNA"/>
</dbReference>
<dbReference type="Pfam" id="PF00089">
    <property type="entry name" value="Trypsin"/>
    <property type="match status" value="1"/>
</dbReference>
<protein>
    <recommendedName>
        <fullName evidence="6">Peptidase S1 domain-containing protein</fullName>
    </recommendedName>
</protein>
<dbReference type="InterPro" id="IPR051487">
    <property type="entry name" value="Ser/Thr_Proteases_Immune/Dev"/>
</dbReference>
<evidence type="ECO:0000256" key="5">
    <source>
        <dbReference type="SAM" id="Phobius"/>
    </source>
</evidence>
<comment type="similarity">
    <text evidence="4">Belongs to the peptidase S1 family. CLIP subfamily.</text>
</comment>
<dbReference type="InterPro" id="IPR018114">
    <property type="entry name" value="TRYPSIN_HIS"/>
</dbReference>
<evidence type="ECO:0000256" key="3">
    <source>
        <dbReference type="ARBA" id="ARBA00023180"/>
    </source>
</evidence>
<evidence type="ECO:0000313" key="8">
    <source>
        <dbReference type="Proteomes" id="UP001152888"/>
    </source>
</evidence>
<gene>
    <name evidence="7" type="ORF">ACAOBT_LOCUS29058</name>
</gene>
<dbReference type="SMART" id="SM00020">
    <property type="entry name" value="Tryp_SPc"/>
    <property type="match status" value="1"/>
</dbReference>
<keyword evidence="5" id="KW-0812">Transmembrane</keyword>
<keyword evidence="2" id="KW-1015">Disulfide bond</keyword>
<keyword evidence="5" id="KW-1133">Transmembrane helix</keyword>
<keyword evidence="3" id="KW-0325">Glycoprotein</keyword>
<dbReference type="PROSITE" id="PS00134">
    <property type="entry name" value="TRYPSIN_HIS"/>
    <property type="match status" value="1"/>
</dbReference>
<dbReference type="OrthoDB" id="547031at2759"/>
<dbReference type="InterPro" id="IPR001314">
    <property type="entry name" value="Peptidase_S1A"/>
</dbReference>
<dbReference type="PROSITE" id="PS50240">
    <property type="entry name" value="TRYPSIN_DOM"/>
    <property type="match status" value="1"/>
</dbReference>
<organism evidence="7 8">
    <name type="scientific">Acanthoscelides obtectus</name>
    <name type="common">Bean weevil</name>
    <name type="synonym">Bruchus obtectus</name>
    <dbReference type="NCBI Taxonomy" id="200917"/>
    <lineage>
        <taxon>Eukaryota</taxon>
        <taxon>Metazoa</taxon>
        <taxon>Ecdysozoa</taxon>
        <taxon>Arthropoda</taxon>
        <taxon>Hexapoda</taxon>
        <taxon>Insecta</taxon>
        <taxon>Pterygota</taxon>
        <taxon>Neoptera</taxon>
        <taxon>Endopterygota</taxon>
        <taxon>Coleoptera</taxon>
        <taxon>Polyphaga</taxon>
        <taxon>Cucujiformia</taxon>
        <taxon>Chrysomeloidea</taxon>
        <taxon>Chrysomelidae</taxon>
        <taxon>Bruchinae</taxon>
        <taxon>Bruchini</taxon>
        <taxon>Acanthoscelides</taxon>
    </lineage>
</organism>
<comment type="caution">
    <text evidence="7">The sequence shown here is derived from an EMBL/GenBank/DDBJ whole genome shotgun (WGS) entry which is preliminary data.</text>
</comment>
<keyword evidence="1" id="KW-0732">Signal</keyword>
<name>A0A9P0LZP8_ACAOB</name>
<reference evidence="7" key="1">
    <citation type="submission" date="2022-03" db="EMBL/GenBank/DDBJ databases">
        <authorList>
            <person name="Sayadi A."/>
        </authorList>
    </citation>
    <scope>NUCLEOTIDE SEQUENCE</scope>
</reference>
<dbReference type="Proteomes" id="UP001152888">
    <property type="component" value="Unassembled WGS sequence"/>
</dbReference>
<dbReference type="PANTHER" id="PTHR24256">
    <property type="entry name" value="TRYPTASE-RELATED"/>
    <property type="match status" value="1"/>
</dbReference>
<evidence type="ECO:0000256" key="2">
    <source>
        <dbReference type="ARBA" id="ARBA00023157"/>
    </source>
</evidence>
<proteinExistence type="inferred from homology"/>
<dbReference type="SUPFAM" id="SSF50494">
    <property type="entry name" value="Trypsin-like serine proteases"/>
    <property type="match status" value="1"/>
</dbReference>
<dbReference type="AlphaFoldDB" id="A0A9P0LZP8"/>
<accession>A0A9P0LZP8</accession>
<dbReference type="InterPro" id="IPR043504">
    <property type="entry name" value="Peptidase_S1_PA_chymotrypsin"/>
</dbReference>
<dbReference type="GO" id="GO:0004252">
    <property type="term" value="F:serine-type endopeptidase activity"/>
    <property type="evidence" value="ECO:0007669"/>
    <property type="project" value="InterPro"/>
</dbReference>
<evidence type="ECO:0000256" key="4">
    <source>
        <dbReference type="ARBA" id="ARBA00024195"/>
    </source>
</evidence>
<feature type="transmembrane region" description="Helical" evidence="5">
    <location>
        <begin position="6"/>
        <end position="24"/>
    </location>
</feature>
<dbReference type="Gene3D" id="2.40.10.10">
    <property type="entry name" value="Trypsin-like serine proteases"/>
    <property type="match status" value="2"/>
</dbReference>